<protein>
    <submittedName>
        <fullName evidence="1">Uncharacterized protein</fullName>
    </submittedName>
</protein>
<gene>
    <name evidence="1" type="ORF">BVC80_3g18</name>
</gene>
<accession>A0A200QXN1</accession>
<comment type="caution">
    <text evidence="1">The sequence shown here is derived from an EMBL/GenBank/DDBJ whole genome shotgun (WGS) entry which is preliminary data.</text>
</comment>
<reference evidence="1 2" key="1">
    <citation type="journal article" date="2017" name="Mol. Plant">
        <title>The Genome of Medicinal Plant Macleaya cordata Provides New Insights into Benzylisoquinoline Alkaloids Metabolism.</title>
        <authorList>
            <person name="Liu X."/>
            <person name="Liu Y."/>
            <person name="Huang P."/>
            <person name="Ma Y."/>
            <person name="Qing Z."/>
            <person name="Tang Q."/>
            <person name="Cao H."/>
            <person name="Cheng P."/>
            <person name="Zheng Y."/>
            <person name="Yuan Z."/>
            <person name="Zhou Y."/>
            <person name="Liu J."/>
            <person name="Tang Z."/>
            <person name="Zhuo Y."/>
            <person name="Zhang Y."/>
            <person name="Yu L."/>
            <person name="Huang J."/>
            <person name="Yang P."/>
            <person name="Peng Q."/>
            <person name="Zhang J."/>
            <person name="Jiang W."/>
            <person name="Zhang Z."/>
            <person name="Lin K."/>
            <person name="Ro D.K."/>
            <person name="Chen X."/>
            <person name="Xiong X."/>
            <person name="Shang Y."/>
            <person name="Huang S."/>
            <person name="Zeng J."/>
        </authorList>
    </citation>
    <scope>NUCLEOTIDE SEQUENCE [LARGE SCALE GENOMIC DNA]</scope>
    <source>
        <strain evidence="2">cv. BLH2017</strain>
        <tissue evidence="1">Root</tissue>
    </source>
</reference>
<sequence length="70" mass="8225">MSASLAYFDTYRRDMLSANLVQDIKEIILELTPMRGLIYRVPFIPSGSRLLSNPKYKPRFLIFYLINICH</sequence>
<organism evidence="1 2">
    <name type="scientific">Macleaya cordata</name>
    <name type="common">Five-seeded plume-poppy</name>
    <name type="synonym">Bocconia cordata</name>
    <dbReference type="NCBI Taxonomy" id="56857"/>
    <lineage>
        <taxon>Eukaryota</taxon>
        <taxon>Viridiplantae</taxon>
        <taxon>Streptophyta</taxon>
        <taxon>Embryophyta</taxon>
        <taxon>Tracheophyta</taxon>
        <taxon>Spermatophyta</taxon>
        <taxon>Magnoliopsida</taxon>
        <taxon>Ranunculales</taxon>
        <taxon>Papaveraceae</taxon>
        <taxon>Papaveroideae</taxon>
        <taxon>Macleaya</taxon>
    </lineage>
</organism>
<dbReference type="InParanoid" id="A0A200QXN1"/>
<dbReference type="Proteomes" id="UP000195402">
    <property type="component" value="Unassembled WGS sequence"/>
</dbReference>
<evidence type="ECO:0000313" key="1">
    <source>
        <dbReference type="EMBL" id="OVA15212.1"/>
    </source>
</evidence>
<name>A0A200QXN1_MACCD</name>
<dbReference type="EMBL" id="MVGT01000862">
    <property type="protein sequence ID" value="OVA15212.1"/>
    <property type="molecule type" value="Genomic_DNA"/>
</dbReference>
<dbReference type="AlphaFoldDB" id="A0A200QXN1"/>
<proteinExistence type="predicted"/>
<evidence type="ECO:0000313" key="2">
    <source>
        <dbReference type="Proteomes" id="UP000195402"/>
    </source>
</evidence>
<keyword evidence="2" id="KW-1185">Reference proteome</keyword>